<feature type="compositionally biased region" description="Low complexity" evidence="3">
    <location>
        <begin position="552"/>
        <end position="566"/>
    </location>
</feature>
<evidence type="ECO:0008006" key="6">
    <source>
        <dbReference type="Google" id="ProtNLM"/>
    </source>
</evidence>
<feature type="compositionally biased region" description="Polar residues" evidence="3">
    <location>
        <begin position="540"/>
        <end position="551"/>
    </location>
</feature>
<evidence type="ECO:0000313" key="5">
    <source>
        <dbReference type="Proteomes" id="UP000289152"/>
    </source>
</evidence>
<dbReference type="SUPFAM" id="SSF52058">
    <property type="entry name" value="L domain-like"/>
    <property type="match status" value="1"/>
</dbReference>
<keyword evidence="2" id="KW-0677">Repeat</keyword>
<feature type="region of interest" description="Disordered" evidence="3">
    <location>
        <begin position="388"/>
        <end position="652"/>
    </location>
</feature>
<feature type="compositionally biased region" description="Basic and acidic residues" evidence="3">
    <location>
        <begin position="388"/>
        <end position="408"/>
    </location>
</feature>
<evidence type="ECO:0000256" key="3">
    <source>
        <dbReference type="SAM" id="MobiDB-lite"/>
    </source>
</evidence>
<dbReference type="PANTHER" id="PTHR48051">
    <property type="match status" value="1"/>
</dbReference>
<feature type="compositionally biased region" description="Low complexity" evidence="3">
    <location>
        <begin position="29"/>
        <end position="51"/>
    </location>
</feature>
<organism evidence="4 5">
    <name type="scientific">Tremella mesenterica</name>
    <name type="common">Jelly fungus</name>
    <dbReference type="NCBI Taxonomy" id="5217"/>
    <lineage>
        <taxon>Eukaryota</taxon>
        <taxon>Fungi</taxon>
        <taxon>Dikarya</taxon>
        <taxon>Basidiomycota</taxon>
        <taxon>Agaricomycotina</taxon>
        <taxon>Tremellomycetes</taxon>
        <taxon>Tremellales</taxon>
        <taxon>Tremellaceae</taxon>
        <taxon>Tremella</taxon>
    </lineage>
</organism>
<feature type="compositionally biased region" description="Basic and acidic residues" evidence="3">
    <location>
        <begin position="450"/>
        <end position="486"/>
    </location>
</feature>
<dbReference type="Pfam" id="PF00560">
    <property type="entry name" value="LRR_1"/>
    <property type="match status" value="1"/>
</dbReference>
<dbReference type="Proteomes" id="UP000289152">
    <property type="component" value="Unassembled WGS sequence"/>
</dbReference>
<reference evidence="4 5" key="1">
    <citation type="submission" date="2016-06" db="EMBL/GenBank/DDBJ databases">
        <title>Evolution of pathogenesis and genome organization in the Tremellales.</title>
        <authorList>
            <person name="Cuomo C."/>
            <person name="Litvintseva A."/>
            <person name="Heitman J."/>
            <person name="Chen Y."/>
            <person name="Sun S."/>
            <person name="Springer D."/>
            <person name="Dromer F."/>
            <person name="Young S."/>
            <person name="Zeng Q."/>
            <person name="Chapman S."/>
            <person name="Gujja S."/>
            <person name="Saif S."/>
            <person name="Birren B."/>
        </authorList>
    </citation>
    <scope>NUCLEOTIDE SEQUENCE [LARGE SCALE GENOMIC DNA]</scope>
    <source>
        <strain evidence="4 5">ATCC 28783</strain>
    </source>
</reference>
<feature type="compositionally biased region" description="Polar residues" evidence="3">
    <location>
        <begin position="567"/>
        <end position="582"/>
    </location>
</feature>
<dbReference type="InterPro" id="IPR032675">
    <property type="entry name" value="LRR_dom_sf"/>
</dbReference>
<dbReference type="EMBL" id="SDIL01000115">
    <property type="protein sequence ID" value="RXK35923.1"/>
    <property type="molecule type" value="Genomic_DNA"/>
</dbReference>
<feature type="compositionally biased region" description="Basic and acidic residues" evidence="3">
    <location>
        <begin position="498"/>
        <end position="519"/>
    </location>
</feature>
<keyword evidence="1" id="KW-0433">Leucine-rich repeat</keyword>
<dbReference type="AlphaFoldDB" id="A0A4Q1BG54"/>
<accession>A0A4Q1BG54</accession>
<dbReference type="STRING" id="5217.A0A4Q1BG54"/>
<dbReference type="VEuPathDB" id="FungiDB:TREMEDRAFT_61533"/>
<dbReference type="PANTHER" id="PTHR48051:SF46">
    <property type="entry name" value="LEUCINE RICH REPEAT-CONTAINING DOMAIN PROTEIN"/>
    <property type="match status" value="1"/>
</dbReference>
<evidence type="ECO:0000256" key="2">
    <source>
        <dbReference type="ARBA" id="ARBA00022737"/>
    </source>
</evidence>
<dbReference type="Gene3D" id="3.80.10.10">
    <property type="entry name" value="Ribonuclease Inhibitor"/>
    <property type="match status" value="2"/>
</dbReference>
<evidence type="ECO:0000313" key="4">
    <source>
        <dbReference type="EMBL" id="RXK35923.1"/>
    </source>
</evidence>
<feature type="region of interest" description="Disordered" evidence="3">
    <location>
        <begin position="1"/>
        <end position="98"/>
    </location>
</feature>
<feature type="compositionally biased region" description="Basic and acidic residues" evidence="3">
    <location>
        <begin position="52"/>
        <end position="98"/>
    </location>
</feature>
<proteinExistence type="predicted"/>
<evidence type="ECO:0000256" key="1">
    <source>
        <dbReference type="ARBA" id="ARBA00022614"/>
    </source>
</evidence>
<gene>
    <name evidence="4" type="ORF">M231_06799</name>
</gene>
<keyword evidence="5" id="KW-1185">Reference proteome</keyword>
<dbReference type="GO" id="GO:0005737">
    <property type="term" value="C:cytoplasm"/>
    <property type="evidence" value="ECO:0007669"/>
    <property type="project" value="TreeGrafter"/>
</dbReference>
<dbReference type="InterPro" id="IPR001611">
    <property type="entry name" value="Leu-rich_rpt"/>
</dbReference>
<feature type="compositionally biased region" description="Basic and acidic residues" evidence="3">
    <location>
        <begin position="430"/>
        <end position="439"/>
    </location>
</feature>
<dbReference type="InParanoid" id="A0A4Q1BG54"/>
<name>A0A4Q1BG54_TREME</name>
<dbReference type="OrthoDB" id="1517790at2759"/>
<sequence>MDRGAARSRKRAAKLTQAPISTSSAVPTSRNPSLPFSPSSRSPPSLATPSTSKHDASALHPSSERYNQKRHLDKEQRVRLKAEKQRQHEDISNPDRFKPKAVRTSTALIYSSSPFDIPPSREKLENITRLDLSGSETEDVTWVGQAKKITWLNLAGCKIKRGWEGLGELEDLTVLNISNTGLKTLPPALMKLNKLKALVCMNNPLENLDEGVVSEWKELNSLIISHSPLLKLLPSSLSSLSHLSKLTFSHCPLLTPSSIPDLSSLPLLRDVNLHSLPLLTSLPLHLSAWGTGDFTQIGKVGKGGGLEVLDIGNCSLSLFSVLTFFPSDTSVSDSNEKSNSRWGNLRSLTLRGNPLTEEDPSYVDKLSSANMPNLQIIDNKRIRERKRIGEIQESKEDRKMREKRERWMKPSGENLRGGKMRKWGVGLREGNQEKERVLDEDGSIWGDMGFEDKRTKSSKSDRSTNIGERGRKDGRGKEGNETKSIESEVNVGKKKRLLEKEHNDPHQKSTKRLKVDSSDKVLSLSEQNHVDQPIKPSVVKNKQFQSETNSTKPKSSQSDQSIKPSSNPKQNHSGEIRQPSNPKRNHPDELRQSSLLKNHQIDTDSVDPSTVKPSQPHGDRSAIVEIIENHLPSSHAKGKNTMGVSKSVKGKKHGVDVKVGSVNGGVDLKAILKQNDGLGIGLGGW</sequence>
<feature type="compositionally biased region" description="Basic residues" evidence="3">
    <location>
        <begin position="1"/>
        <end position="13"/>
    </location>
</feature>
<protein>
    <recommendedName>
        <fullName evidence="6">L domain-like protein</fullName>
    </recommendedName>
</protein>
<dbReference type="InterPro" id="IPR050216">
    <property type="entry name" value="LRR_domain-containing"/>
</dbReference>
<comment type="caution">
    <text evidence="4">The sequence shown here is derived from an EMBL/GenBank/DDBJ whole genome shotgun (WGS) entry which is preliminary data.</text>
</comment>
<feature type="compositionally biased region" description="Polar residues" evidence="3">
    <location>
        <begin position="18"/>
        <end position="28"/>
    </location>
</feature>